<reference evidence="3" key="1">
    <citation type="submission" date="2021-04" db="EMBL/GenBank/DDBJ databases">
        <title>Proteiniclasticum sedimins sp. nov., an obligate anaerobic bacterium isolated from anaerobic sludge.</title>
        <authorList>
            <person name="Liu J."/>
        </authorList>
    </citation>
    <scope>NUCLEOTIDE SEQUENCE</scope>
    <source>
        <strain evidence="3">BAD-10</strain>
    </source>
</reference>
<dbReference type="Pfam" id="PF00582">
    <property type="entry name" value="Usp"/>
    <property type="match status" value="1"/>
</dbReference>
<dbReference type="AlphaFoldDB" id="A0A941CPD7"/>
<gene>
    <name evidence="3" type="ORF">KCG48_08735</name>
</gene>
<dbReference type="InterPro" id="IPR006016">
    <property type="entry name" value="UspA"/>
</dbReference>
<proteinExistence type="inferred from homology"/>
<evidence type="ECO:0000313" key="4">
    <source>
        <dbReference type="Proteomes" id="UP000675379"/>
    </source>
</evidence>
<organism evidence="3 4">
    <name type="scientific">Proteiniclasticum sediminis</name>
    <dbReference type="NCBI Taxonomy" id="2804028"/>
    <lineage>
        <taxon>Bacteria</taxon>
        <taxon>Bacillati</taxon>
        <taxon>Bacillota</taxon>
        <taxon>Clostridia</taxon>
        <taxon>Eubacteriales</taxon>
        <taxon>Clostridiaceae</taxon>
        <taxon>Proteiniclasticum</taxon>
    </lineage>
</organism>
<sequence length="291" mass="33062">MFKKLLIVNEQTPYDDLVMKFASTLKVFGAEEAILAKKNPLKVSAPLTESEELERTREELEHSGIHTRELALDQLPIEEINRLVSADELFESLIVIGAKVSSMGKRIFDSEFAYELIQMPSKPILVVRIHENPDGSHLTLPPAGLSLDSHVLFPTDFSENAHHAFLYLEKMVESGLKHVTLMHVQDIAKISPYLDYRIIEFNQIDRDRLEGLKKRLEEKGPVQVDVVLDVGRPFREIMYTIEKTHVDLVLLGRQGKGFLKDIFIGSTSNNLTRRAPASVLLIPRAERQKTE</sequence>
<protein>
    <submittedName>
        <fullName evidence="3">Universal stress protein</fullName>
    </submittedName>
</protein>
<comment type="caution">
    <text evidence="3">The sequence shown here is derived from an EMBL/GenBank/DDBJ whole genome shotgun (WGS) entry which is preliminary data.</text>
</comment>
<feature type="domain" description="UspA" evidence="2">
    <location>
        <begin position="150"/>
        <end position="283"/>
    </location>
</feature>
<name>A0A941CPD7_9CLOT</name>
<keyword evidence="4" id="KW-1185">Reference proteome</keyword>
<dbReference type="PANTHER" id="PTHR46268">
    <property type="entry name" value="STRESS RESPONSE PROTEIN NHAX"/>
    <property type="match status" value="1"/>
</dbReference>
<dbReference type="Gene3D" id="3.40.50.12370">
    <property type="match status" value="1"/>
</dbReference>
<accession>A0A941CPD7</accession>
<evidence type="ECO:0000259" key="2">
    <source>
        <dbReference type="Pfam" id="PF00582"/>
    </source>
</evidence>
<dbReference type="SUPFAM" id="SSF52402">
    <property type="entry name" value="Adenine nucleotide alpha hydrolases-like"/>
    <property type="match status" value="1"/>
</dbReference>
<dbReference type="RefSeq" id="WP_211801359.1">
    <property type="nucleotide sequence ID" value="NZ_JAGSCS010000010.1"/>
</dbReference>
<evidence type="ECO:0000313" key="3">
    <source>
        <dbReference type="EMBL" id="MBR0576425.1"/>
    </source>
</evidence>
<evidence type="ECO:0000256" key="1">
    <source>
        <dbReference type="ARBA" id="ARBA00008791"/>
    </source>
</evidence>
<dbReference type="PANTHER" id="PTHR46268:SF6">
    <property type="entry name" value="UNIVERSAL STRESS PROTEIN UP12"/>
    <property type="match status" value="1"/>
</dbReference>
<dbReference type="CDD" id="cd00293">
    <property type="entry name" value="USP-like"/>
    <property type="match status" value="1"/>
</dbReference>
<dbReference type="Proteomes" id="UP000675379">
    <property type="component" value="Unassembled WGS sequence"/>
</dbReference>
<dbReference type="EMBL" id="JAGSCS010000010">
    <property type="protein sequence ID" value="MBR0576425.1"/>
    <property type="molecule type" value="Genomic_DNA"/>
</dbReference>
<dbReference type="InterPro" id="IPR006015">
    <property type="entry name" value="Universal_stress_UspA"/>
</dbReference>
<comment type="similarity">
    <text evidence="1">Belongs to the universal stress protein A family.</text>
</comment>
<dbReference type="PRINTS" id="PR01438">
    <property type="entry name" value="UNVRSLSTRESS"/>
</dbReference>